<dbReference type="Pfam" id="PF02390">
    <property type="entry name" value="Methyltransf_4"/>
    <property type="match status" value="1"/>
</dbReference>
<dbReference type="PROSITE" id="PS51625">
    <property type="entry name" value="SAM_MT_TRMB"/>
    <property type="match status" value="1"/>
</dbReference>
<comment type="subcellular location">
    <subcellularLocation>
        <location evidence="9">Nucleus</location>
    </subcellularLocation>
</comment>
<dbReference type="PANTHER" id="PTHR23417">
    <property type="entry name" value="3-DEOXY-D-MANNO-OCTULOSONIC-ACID TRANSFERASE/TRNA GUANINE-N 7 - -METHYLTRANSFERASE"/>
    <property type="match status" value="1"/>
</dbReference>
<dbReference type="Gene3D" id="3.40.50.150">
    <property type="entry name" value="Vaccinia Virus protein VP39"/>
    <property type="match status" value="1"/>
</dbReference>
<keyword evidence="12" id="KW-1185">Reference proteome</keyword>
<dbReference type="GO" id="GO:0000049">
    <property type="term" value="F:tRNA binding"/>
    <property type="evidence" value="ECO:0007669"/>
    <property type="project" value="UniProtKB-UniRule"/>
</dbReference>
<dbReference type="AlphaFoldDB" id="A0AAW1P6A4"/>
<evidence type="ECO:0000256" key="7">
    <source>
        <dbReference type="ARBA" id="ARBA00022884"/>
    </source>
</evidence>
<evidence type="ECO:0000256" key="3">
    <source>
        <dbReference type="ARBA" id="ARBA00022603"/>
    </source>
</evidence>
<dbReference type="InterPro" id="IPR029063">
    <property type="entry name" value="SAM-dependent_MTases_sf"/>
</dbReference>
<protein>
    <recommendedName>
        <fullName evidence="9">tRNA (guanine-N(7)-)-methyltransferase</fullName>
        <ecNumber evidence="9">2.1.1.33</ecNumber>
    </recommendedName>
    <alternativeName>
        <fullName evidence="9">tRNA (guanine(46)-N(7))-methyltransferase</fullName>
    </alternativeName>
    <alternativeName>
        <fullName evidence="9">tRNA(m7G46)-methyltransferase</fullName>
    </alternativeName>
</protein>
<feature type="binding site" evidence="9">
    <location>
        <begin position="133"/>
        <end position="134"/>
    </location>
    <ligand>
        <name>S-adenosyl-L-methionine</name>
        <dbReference type="ChEBI" id="CHEBI:59789"/>
    </ligand>
</feature>
<name>A0AAW1P6A4_9CHLO</name>
<gene>
    <name evidence="11" type="ORF">WJX73_004365</name>
</gene>
<dbReference type="GO" id="GO:0043527">
    <property type="term" value="C:tRNA methyltransferase complex"/>
    <property type="evidence" value="ECO:0007669"/>
    <property type="project" value="TreeGrafter"/>
</dbReference>
<dbReference type="PANTHER" id="PTHR23417:SF16">
    <property type="entry name" value="TRNA (GUANINE-N(7)-)-METHYLTRANSFERASE"/>
    <property type="match status" value="1"/>
</dbReference>
<reference evidence="11 12" key="1">
    <citation type="journal article" date="2024" name="Nat. Commun.">
        <title>Phylogenomics reveals the evolutionary origins of lichenization in chlorophyte algae.</title>
        <authorList>
            <person name="Puginier C."/>
            <person name="Libourel C."/>
            <person name="Otte J."/>
            <person name="Skaloud P."/>
            <person name="Haon M."/>
            <person name="Grisel S."/>
            <person name="Petersen M."/>
            <person name="Berrin J.G."/>
            <person name="Delaux P.M."/>
            <person name="Dal Grande F."/>
            <person name="Keller J."/>
        </authorList>
    </citation>
    <scope>NUCLEOTIDE SEQUENCE [LARGE SCALE GENOMIC DNA]</scope>
    <source>
        <strain evidence="11 12">SAG 2036</strain>
    </source>
</reference>
<dbReference type="HAMAP" id="MF_03055">
    <property type="entry name" value="tRNA_methyltr_TrmB_euk"/>
    <property type="match status" value="1"/>
</dbReference>
<comment type="similarity">
    <text evidence="9">Belongs to the class I-like SAM-binding methyltransferase superfamily. TrmB family.</text>
</comment>
<dbReference type="NCBIfam" id="TIGR00091">
    <property type="entry name" value="tRNA (guanosine(46)-N7)-methyltransferase TrmB"/>
    <property type="match status" value="1"/>
</dbReference>
<dbReference type="EMBL" id="JALJOQ010000041">
    <property type="protein sequence ID" value="KAK9805826.1"/>
    <property type="molecule type" value="Genomic_DNA"/>
</dbReference>
<evidence type="ECO:0000256" key="8">
    <source>
        <dbReference type="ARBA" id="ARBA00023242"/>
    </source>
</evidence>
<feature type="binding site" evidence="9">
    <location>
        <begin position="100"/>
        <end position="101"/>
    </location>
    <ligand>
        <name>S-adenosyl-L-methionine</name>
        <dbReference type="ChEBI" id="CHEBI:59789"/>
    </ligand>
</feature>
<evidence type="ECO:0000256" key="6">
    <source>
        <dbReference type="ARBA" id="ARBA00022694"/>
    </source>
</evidence>
<evidence type="ECO:0000256" key="1">
    <source>
        <dbReference type="ARBA" id="ARBA00000142"/>
    </source>
</evidence>
<accession>A0AAW1P6A4</accession>
<feature type="region of interest" description="Disordered" evidence="10">
    <location>
        <begin position="1"/>
        <end position="23"/>
    </location>
</feature>
<keyword evidence="3 9" id="KW-0489">Methyltransferase</keyword>
<dbReference type="SUPFAM" id="SSF53335">
    <property type="entry name" value="S-adenosyl-L-methionine-dependent methyltransferases"/>
    <property type="match status" value="1"/>
</dbReference>
<proteinExistence type="inferred from homology"/>
<evidence type="ECO:0000256" key="9">
    <source>
        <dbReference type="HAMAP-Rule" id="MF_03055"/>
    </source>
</evidence>
<dbReference type="Proteomes" id="UP001465755">
    <property type="component" value="Unassembled WGS sequence"/>
</dbReference>
<feature type="binding site" evidence="9">
    <location>
        <position position="153"/>
    </location>
    <ligand>
        <name>S-adenosyl-L-methionine</name>
        <dbReference type="ChEBI" id="CHEBI:59789"/>
    </ligand>
</feature>
<comment type="caution">
    <text evidence="11">The sequence shown here is derived from an EMBL/GenBank/DDBJ whole genome shotgun (WGS) entry which is preliminary data.</text>
</comment>
<comment type="function">
    <text evidence="9">Catalyzes the formation of N(7)-methylguanine at position 46 (m7G46) in tRNA.</text>
</comment>
<evidence type="ECO:0000256" key="4">
    <source>
        <dbReference type="ARBA" id="ARBA00022679"/>
    </source>
</evidence>
<keyword evidence="6 9" id="KW-0819">tRNA processing</keyword>
<feature type="compositionally biased region" description="Polar residues" evidence="10">
    <location>
        <begin position="1"/>
        <end position="16"/>
    </location>
</feature>
<evidence type="ECO:0000256" key="5">
    <source>
        <dbReference type="ARBA" id="ARBA00022691"/>
    </source>
</evidence>
<organism evidence="11 12">
    <name type="scientific">Symbiochloris irregularis</name>
    <dbReference type="NCBI Taxonomy" id="706552"/>
    <lineage>
        <taxon>Eukaryota</taxon>
        <taxon>Viridiplantae</taxon>
        <taxon>Chlorophyta</taxon>
        <taxon>core chlorophytes</taxon>
        <taxon>Trebouxiophyceae</taxon>
        <taxon>Trebouxiales</taxon>
        <taxon>Trebouxiaceae</taxon>
        <taxon>Symbiochloris</taxon>
    </lineage>
</organism>
<feature type="binding site" evidence="9">
    <location>
        <position position="77"/>
    </location>
    <ligand>
        <name>S-adenosyl-L-methionine</name>
        <dbReference type="ChEBI" id="CHEBI:59789"/>
    </ligand>
</feature>
<keyword evidence="8 9" id="KW-0539">Nucleus</keyword>
<feature type="active site" evidence="9">
    <location>
        <position position="156"/>
    </location>
</feature>
<evidence type="ECO:0000313" key="11">
    <source>
        <dbReference type="EMBL" id="KAK9805826.1"/>
    </source>
</evidence>
<keyword evidence="5 9" id="KW-0949">S-adenosyl-L-methionine</keyword>
<sequence length="252" mass="28927">MRTISRGTASATLSSQEVKHPQKRFYRSRAHSNPLNDTHFKVPAMPAEVEWPRLFPDFCKAEAPSEINSEVRFADVGCGFGGLLVRLSPLYPDTLMLGMELRDKVADYVRERIDALRQEHQGKYTNISCVRTNTQKYLPHYFRKGQLTKMFFLFPDPHFKTANHRRRIISDTLLADYAYLLAPGGMLYTITDVEELGQWMATRLDRHPSFQRLSEEELAADKAAGVLTSATEEGQKVARNEGQTWRAVYRRL</sequence>
<comment type="pathway">
    <text evidence="9">tRNA modification; N(7)-methylguanine-tRNA biosynthesis.</text>
</comment>
<keyword evidence="4 9" id="KW-0808">Transferase</keyword>
<keyword evidence="7 9" id="KW-0694">RNA-binding</keyword>
<evidence type="ECO:0000313" key="12">
    <source>
        <dbReference type="Proteomes" id="UP001465755"/>
    </source>
</evidence>
<keyword evidence="2 9" id="KW-0820">tRNA-binding</keyword>
<feature type="binding site" evidence="9">
    <location>
        <begin position="231"/>
        <end position="233"/>
    </location>
    <ligand>
        <name>S-adenosyl-L-methionine</name>
        <dbReference type="ChEBI" id="CHEBI:59789"/>
    </ligand>
</feature>
<evidence type="ECO:0000256" key="2">
    <source>
        <dbReference type="ARBA" id="ARBA00022555"/>
    </source>
</evidence>
<dbReference type="EC" id="2.1.1.33" evidence="9"/>
<comment type="catalytic activity">
    <reaction evidence="1 9">
        <text>guanosine(46) in tRNA + S-adenosyl-L-methionine = N(7)-methylguanosine(46) in tRNA + S-adenosyl-L-homocysteine</text>
        <dbReference type="Rhea" id="RHEA:42708"/>
        <dbReference type="Rhea" id="RHEA-COMP:10188"/>
        <dbReference type="Rhea" id="RHEA-COMP:10189"/>
        <dbReference type="ChEBI" id="CHEBI:57856"/>
        <dbReference type="ChEBI" id="CHEBI:59789"/>
        <dbReference type="ChEBI" id="CHEBI:74269"/>
        <dbReference type="ChEBI" id="CHEBI:74480"/>
        <dbReference type="EC" id="2.1.1.33"/>
    </reaction>
</comment>
<dbReference type="GO" id="GO:0005634">
    <property type="term" value="C:nucleus"/>
    <property type="evidence" value="ECO:0007669"/>
    <property type="project" value="UniProtKB-SubCell"/>
</dbReference>
<dbReference type="GO" id="GO:0008176">
    <property type="term" value="F:tRNA (guanine(46)-N7)-methyltransferase activity"/>
    <property type="evidence" value="ECO:0007669"/>
    <property type="project" value="UniProtKB-UniRule"/>
</dbReference>
<dbReference type="InterPro" id="IPR003358">
    <property type="entry name" value="tRNA_(Gua-N-7)_MeTrfase_Trmb"/>
</dbReference>
<evidence type="ECO:0000256" key="10">
    <source>
        <dbReference type="SAM" id="MobiDB-lite"/>
    </source>
</evidence>
<dbReference type="InterPro" id="IPR025763">
    <property type="entry name" value="Trm8_euk"/>
</dbReference>